<dbReference type="Proteomes" id="UP000030751">
    <property type="component" value="Unassembled WGS sequence"/>
</dbReference>
<accession>W9NL69</accession>
<name>W9NL69_FUSOX</name>
<gene>
    <name evidence="1" type="ORF">FOVG_17187</name>
</gene>
<organism evidence="1">
    <name type="scientific">Fusarium oxysporum f. sp. pisi HDV247</name>
    <dbReference type="NCBI Taxonomy" id="1080344"/>
    <lineage>
        <taxon>Eukaryota</taxon>
        <taxon>Fungi</taxon>
        <taxon>Dikarya</taxon>
        <taxon>Ascomycota</taxon>
        <taxon>Pezizomycotina</taxon>
        <taxon>Sordariomycetes</taxon>
        <taxon>Hypocreomycetidae</taxon>
        <taxon>Hypocreales</taxon>
        <taxon>Nectriaceae</taxon>
        <taxon>Fusarium</taxon>
        <taxon>Fusarium oxysporum species complex</taxon>
    </lineage>
</organism>
<reference evidence="1" key="2">
    <citation type="submission" date="2012-05" db="EMBL/GenBank/DDBJ databases">
        <title>Annotation of the Genome Sequence of Fusarium oxysporum HDV247.</title>
        <authorList>
            <consortium name="The Broad Institute Genomics Platform"/>
            <person name="Ma L.-J."/>
            <person name="Corby-Kistler H."/>
            <person name="Broz K."/>
            <person name="Gale L.R."/>
            <person name="Jonkers W."/>
            <person name="O'Donnell K."/>
            <person name="Ploetz R."/>
            <person name="Steinberg C."/>
            <person name="Schwartz D.C."/>
            <person name="VanEtten H."/>
            <person name="Zhou S."/>
            <person name="Young S.K."/>
            <person name="Zeng Q."/>
            <person name="Gargeya S."/>
            <person name="Fitzgerald M."/>
            <person name="Abouelleil A."/>
            <person name="Alvarado L."/>
            <person name="Chapman S.B."/>
            <person name="Gainer-Dewar J."/>
            <person name="Goldberg J."/>
            <person name="Griggs A."/>
            <person name="Gujja S."/>
            <person name="Hansen M."/>
            <person name="Howarth C."/>
            <person name="Imamovic A."/>
            <person name="Ireland A."/>
            <person name="Larimer J."/>
            <person name="McCowan C."/>
            <person name="Murphy C."/>
            <person name="Pearson M."/>
            <person name="Poon T.W."/>
            <person name="Priest M."/>
            <person name="Roberts A."/>
            <person name="Saif S."/>
            <person name="Shea T."/>
            <person name="Sykes S."/>
            <person name="Wortman J."/>
            <person name="Nusbaum C."/>
            <person name="Birren B."/>
        </authorList>
    </citation>
    <scope>NUCLEOTIDE SEQUENCE</scope>
    <source>
        <strain evidence="1">HDV247</strain>
    </source>
</reference>
<dbReference type="EMBL" id="JH651013">
    <property type="protein sequence ID" value="EXA31486.1"/>
    <property type="molecule type" value="Genomic_DNA"/>
</dbReference>
<proteinExistence type="predicted"/>
<evidence type="ECO:0000313" key="1">
    <source>
        <dbReference type="EMBL" id="EXA31486.1"/>
    </source>
</evidence>
<protein>
    <submittedName>
        <fullName evidence="1">Uncharacterized protein</fullName>
    </submittedName>
</protein>
<sequence>MMLCLLKVNTAHGRNWSPQSMLGQHLEVMPSQSSPLW</sequence>
<dbReference type="HOGENOM" id="CLU_3351133_0_0_1"/>
<reference evidence="1" key="1">
    <citation type="submission" date="2011-10" db="EMBL/GenBank/DDBJ databases">
        <title>The Genome Sequence of Fusarium oxysporum HDV247.</title>
        <authorList>
            <consortium name="The Broad Institute Genome Sequencing Platform"/>
            <person name="Ma L.-J."/>
            <person name="Gale L.R."/>
            <person name="Schwartz D.C."/>
            <person name="Zhou S."/>
            <person name="Corby-Kistler H."/>
            <person name="Young S.K."/>
            <person name="Zeng Q."/>
            <person name="Gargeya S."/>
            <person name="Fitzgerald M."/>
            <person name="Haas B."/>
            <person name="Abouelleil A."/>
            <person name="Alvarado L."/>
            <person name="Arachchi H.M."/>
            <person name="Berlin A."/>
            <person name="Brown A."/>
            <person name="Chapman S.B."/>
            <person name="Chen Z."/>
            <person name="Dunbar C."/>
            <person name="Freedman E."/>
            <person name="Gearin G."/>
            <person name="Goldberg J."/>
            <person name="Griggs A."/>
            <person name="Gujja S."/>
            <person name="Heiman D."/>
            <person name="Howarth C."/>
            <person name="Larson L."/>
            <person name="Lui A."/>
            <person name="MacDonald P.J.P."/>
            <person name="Montmayeur A."/>
            <person name="Murphy C."/>
            <person name="Neiman D."/>
            <person name="Pearson M."/>
            <person name="Priest M."/>
            <person name="Roberts A."/>
            <person name="Saif S."/>
            <person name="Shea T."/>
            <person name="Shenoy N."/>
            <person name="Sisk P."/>
            <person name="Stolte C."/>
            <person name="Sykes S."/>
            <person name="Wortman J."/>
            <person name="Nusbaum C."/>
            <person name="Birren B."/>
        </authorList>
    </citation>
    <scope>NUCLEOTIDE SEQUENCE [LARGE SCALE GENOMIC DNA]</scope>
    <source>
        <strain evidence="1">HDV247</strain>
    </source>
</reference>
<dbReference type="AlphaFoldDB" id="W9NL69"/>